<reference evidence="11 12" key="1">
    <citation type="journal article" date="2019" name="Sci. Rep.">
        <title>A high-quality genome of Eragrostis curvula grass provides insights into Poaceae evolution and supports new strategies to enhance forage quality.</title>
        <authorList>
            <person name="Carballo J."/>
            <person name="Santos B.A.C.M."/>
            <person name="Zappacosta D."/>
            <person name="Garbus I."/>
            <person name="Selva J.P."/>
            <person name="Gallo C.A."/>
            <person name="Diaz A."/>
            <person name="Albertini E."/>
            <person name="Caccamo M."/>
            <person name="Echenique V."/>
        </authorList>
    </citation>
    <scope>NUCLEOTIDE SEQUENCE [LARGE SCALE GENOMIC DNA]</scope>
    <source>
        <strain evidence="12">cv. Victoria</strain>
        <tissue evidence="11">Leaf</tissue>
    </source>
</reference>
<dbReference type="PANTHER" id="PTHR20934:SF21">
    <property type="entry name" value="TRANSCRIPTION ELONGATION FACTOR 1 HOMOLOG"/>
    <property type="match status" value="1"/>
</dbReference>
<gene>
    <name evidence="11" type="ORF">EJB05_46022</name>
</gene>
<accession>A0A5J9TP22</accession>
<keyword evidence="7" id="KW-0862">Zinc</keyword>
<comment type="subcellular location">
    <subcellularLocation>
        <location evidence="2">Nucleus</location>
    </subcellularLocation>
</comment>
<evidence type="ECO:0000313" key="12">
    <source>
        <dbReference type="Proteomes" id="UP000324897"/>
    </source>
</evidence>
<evidence type="ECO:0000256" key="6">
    <source>
        <dbReference type="ARBA" id="ARBA00022771"/>
    </source>
</evidence>
<keyword evidence="10" id="KW-0539">Nucleus</keyword>
<name>A0A5J9TP22_9POAL</name>
<evidence type="ECO:0000256" key="3">
    <source>
        <dbReference type="ARBA" id="ARBA00009730"/>
    </source>
</evidence>
<evidence type="ECO:0000256" key="9">
    <source>
        <dbReference type="ARBA" id="ARBA00023163"/>
    </source>
</evidence>
<keyword evidence="8" id="KW-0805">Transcription regulation</keyword>
<evidence type="ECO:0000256" key="10">
    <source>
        <dbReference type="ARBA" id="ARBA00023242"/>
    </source>
</evidence>
<dbReference type="InterPro" id="IPR007808">
    <property type="entry name" value="Elf1"/>
</dbReference>
<protein>
    <recommendedName>
        <fullName evidence="4">Transcription elongation factor 1 homolog</fullName>
    </recommendedName>
</protein>
<dbReference type="AlphaFoldDB" id="A0A5J9TP22"/>
<evidence type="ECO:0000256" key="8">
    <source>
        <dbReference type="ARBA" id="ARBA00023015"/>
    </source>
</evidence>
<dbReference type="GO" id="GO:0008270">
    <property type="term" value="F:zinc ion binding"/>
    <property type="evidence" value="ECO:0007669"/>
    <property type="project" value="UniProtKB-KW"/>
</dbReference>
<dbReference type="EMBL" id="RWGY01000039">
    <property type="protein sequence ID" value="TVU12381.1"/>
    <property type="molecule type" value="Genomic_DNA"/>
</dbReference>
<comment type="similarity">
    <text evidence="3">Belongs to the ELOF1 family.</text>
</comment>
<dbReference type="GO" id="GO:0008023">
    <property type="term" value="C:transcription elongation factor complex"/>
    <property type="evidence" value="ECO:0007669"/>
    <property type="project" value="TreeGrafter"/>
</dbReference>
<keyword evidence="9" id="KW-0804">Transcription</keyword>
<dbReference type="Proteomes" id="UP000324897">
    <property type="component" value="Chromosome 3"/>
</dbReference>
<comment type="function">
    <text evidence="1">Transcription elongation factor implicated in the maintenance of proper chromatin structure in actively transcribed regions.</text>
</comment>
<dbReference type="OrthoDB" id="445983at2759"/>
<keyword evidence="5" id="KW-0479">Metal-binding</keyword>
<dbReference type="InterPro" id="IPR038567">
    <property type="entry name" value="T_Elf1_sf"/>
</dbReference>
<evidence type="ECO:0000313" key="11">
    <source>
        <dbReference type="EMBL" id="TVU12381.1"/>
    </source>
</evidence>
<dbReference type="GO" id="GO:0000993">
    <property type="term" value="F:RNA polymerase II complex binding"/>
    <property type="evidence" value="ECO:0007669"/>
    <property type="project" value="TreeGrafter"/>
</dbReference>
<keyword evidence="6" id="KW-0863">Zinc-finger</keyword>
<evidence type="ECO:0000256" key="5">
    <source>
        <dbReference type="ARBA" id="ARBA00022723"/>
    </source>
</evidence>
<keyword evidence="12" id="KW-1185">Reference proteome</keyword>
<dbReference type="Gramene" id="TVU12381">
    <property type="protein sequence ID" value="TVU12381"/>
    <property type="gene ID" value="EJB05_46022"/>
</dbReference>
<dbReference type="SUPFAM" id="SSF57783">
    <property type="entry name" value="Zinc beta-ribbon"/>
    <property type="match status" value="1"/>
</dbReference>
<evidence type="ECO:0000256" key="4">
    <source>
        <dbReference type="ARBA" id="ARBA00014973"/>
    </source>
</evidence>
<dbReference type="PANTHER" id="PTHR20934">
    <property type="entry name" value="TRANSCRIPTION ELONGATION FACTOR 1 HOMOLOG"/>
    <property type="match status" value="1"/>
</dbReference>
<dbReference type="GO" id="GO:0006368">
    <property type="term" value="P:transcription elongation by RNA polymerase II"/>
    <property type="evidence" value="ECO:0007669"/>
    <property type="project" value="TreeGrafter"/>
</dbReference>
<proteinExistence type="inferred from homology"/>
<organism evidence="11 12">
    <name type="scientific">Eragrostis curvula</name>
    <name type="common">weeping love grass</name>
    <dbReference type="NCBI Taxonomy" id="38414"/>
    <lineage>
        <taxon>Eukaryota</taxon>
        <taxon>Viridiplantae</taxon>
        <taxon>Streptophyta</taxon>
        <taxon>Embryophyta</taxon>
        <taxon>Tracheophyta</taxon>
        <taxon>Spermatophyta</taxon>
        <taxon>Magnoliopsida</taxon>
        <taxon>Liliopsida</taxon>
        <taxon>Poales</taxon>
        <taxon>Poaceae</taxon>
        <taxon>PACMAD clade</taxon>
        <taxon>Chloridoideae</taxon>
        <taxon>Eragrostideae</taxon>
        <taxon>Eragrostidinae</taxon>
        <taxon>Eragrostis</taxon>
    </lineage>
</organism>
<dbReference type="FunFam" id="2.20.25.190:FF:000001">
    <property type="entry name" value="Transcription elongation factor 1 homolog"/>
    <property type="match status" value="1"/>
</dbReference>
<sequence>MGKRKSRTSKLLAQPRKAAKLDTDFACPFCNHAGSVECSIDRKHGIAEASCFVCKEFYATTANALTEPVDVYSDWIDACEKANEGVRRRVSDADGEGLYLVGVKSRCPSTRDTAAAPAPSSVARASACIAEHRRWRRLKAYGAEKVRVAAACKTRGGSRGRVVLGDGADPGAVAIRNSDRMVVVSNSDRPRAAGSTWITELHFPPSSLQSSHRPFSSTKHGVLLCCVCRARVLFSPGTSRRSGAFDAGALALFPYPWRSPVTSPVYFFTVVCTADQWNGREMCNVAVANGSASRQATRNAVPVVVSLGNDSSFSRVVCGSLVIHVT</sequence>
<evidence type="ECO:0000256" key="2">
    <source>
        <dbReference type="ARBA" id="ARBA00004123"/>
    </source>
</evidence>
<dbReference type="Gene3D" id="2.20.25.190">
    <property type="match status" value="1"/>
</dbReference>
<feature type="non-terminal residue" evidence="11">
    <location>
        <position position="1"/>
    </location>
</feature>
<comment type="caution">
    <text evidence="11">The sequence shown here is derived from an EMBL/GenBank/DDBJ whole genome shotgun (WGS) entry which is preliminary data.</text>
</comment>
<evidence type="ECO:0000256" key="1">
    <source>
        <dbReference type="ARBA" id="ARBA00003357"/>
    </source>
</evidence>
<dbReference type="Pfam" id="PF05129">
    <property type="entry name" value="Zn_ribbon_Elf1"/>
    <property type="match status" value="1"/>
</dbReference>
<evidence type="ECO:0000256" key="7">
    <source>
        <dbReference type="ARBA" id="ARBA00022833"/>
    </source>
</evidence>